<feature type="compositionally biased region" description="Acidic residues" evidence="1">
    <location>
        <begin position="31"/>
        <end position="42"/>
    </location>
</feature>
<proteinExistence type="predicted"/>
<protein>
    <submittedName>
        <fullName evidence="2">Uncharacterized protein</fullName>
    </submittedName>
</protein>
<evidence type="ECO:0000256" key="1">
    <source>
        <dbReference type="SAM" id="MobiDB-lite"/>
    </source>
</evidence>
<evidence type="ECO:0000313" key="3">
    <source>
        <dbReference type="Proteomes" id="UP000231414"/>
    </source>
</evidence>
<dbReference type="AlphaFoldDB" id="A0A2H0XAM0"/>
<name>A0A2H0XAM0_UNCKA</name>
<comment type="caution">
    <text evidence="2">The sequence shown here is derived from an EMBL/GenBank/DDBJ whole genome shotgun (WGS) entry which is preliminary data.</text>
</comment>
<gene>
    <name evidence="2" type="ORF">COT52_00190</name>
</gene>
<sequence length="171" mass="19290">MSEYPYLGPAGIFSTDDPAADQRQIEAEQGPPEEEGEYGYPEDDWGVDYLEAGCPNHAWYDRELFYVGNQVDLERAKMRLQTKHDEECGCGADLFAIREESQFGWSEPPEDWVTPRATLWAVCPTDGLWGSSEGYNPEKEGDLEAAKVRLQAKHNAFCDCGQSLWPYNDPA</sequence>
<evidence type="ECO:0000313" key="2">
    <source>
        <dbReference type="EMBL" id="PIS21138.1"/>
    </source>
</evidence>
<dbReference type="Proteomes" id="UP000231414">
    <property type="component" value="Unassembled WGS sequence"/>
</dbReference>
<organism evidence="2 3">
    <name type="scientific">candidate division WWE3 bacterium CG08_land_8_20_14_0_20_43_13</name>
    <dbReference type="NCBI Taxonomy" id="1975087"/>
    <lineage>
        <taxon>Bacteria</taxon>
        <taxon>Katanobacteria</taxon>
    </lineage>
</organism>
<feature type="region of interest" description="Disordered" evidence="1">
    <location>
        <begin position="1"/>
        <end position="42"/>
    </location>
</feature>
<accession>A0A2H0XAM0</accession>
<reference evidence="3" key="1">
    <citation type="submission" date="2017-09" db="EMBL/GenBank/DDBJ databases">
        <title>Depth-based differentiation of microbial function through sediment-hosted aquifers and enrichment of novel symbionts in the deep terrestrial subsurface.</title>
        <authorList>
            <person name="Probst A.J."/>
            <person name="Ladd B."/>
            <person name="Jarett J.K."/>
            <person name="Geller-Mcgrath D.E."/>
            <person name="Sieber C.M.K."/>
            <person name="Emerson J.B."/>
            <person name="Anantharaman K."/>
            <person name="Thomas B.C."/>
            <person name="Malmstrom R."/>
            <person name="Stieglmeier M."/>
            <person name="Klingl A."/>
            <person name="Woyke T."/>
            <person name="Ryan C.M."/>
            <person name="Banfield J.F."/>
        </authorList>
    </citation>
    <scope>NUCLEOTIDE SEQUENCE [LARGE SCALE GENOMIC DNA]</scope>
</reference>
<dbReference type="EMBL" id="PEYW01000003">
    <property type="protein sequence ID" value="PIS21138.1"/>
    <property type="molecule type" value="Genomic_DNA"/>
</dbReference>